<feature type="transmembrane region" description="Helical" evidence="1">
    <location>
        <begin position="294"/>
        <end position="313"/>
    </location>
</feature>
<feature type="transmembrane region" description="Helical" evidence="1">
    <location>
        <begin position="82"/>
        <end position="101"/>
    </location>
</feature>
<evidence type="ECO:0000313" key="3">
    <source>
        <dbReference type="Proteomes" id="UP000565723"/>
    </source>
</evidence>
<dbReference type="OMA" id="RLVLWHD"/>
<feature type="transmembrane region" description="Helical" evidence="1">
    <location>
        <begin position="325"/>
        <end position="348"/>
    </location>
</feature>
<feature type="transmembrane region" description="Helical" evidence="1">
    <location>
        <begin position="167"/>
        <end position="191"/>
    </location>
</feature>
<dbReference type="Pfam" id="PF05940">
    <property type="entry name" value="NnrS"/>
    <property type="match status" value="1"/>
</dbReference>
<feature type="transmembrane region" description="Helical" evidence="1">
    <location>
        <begin position="235"/>
        <end position="253"/>
    </location>
</feature>
<feature type="transmembrane region" description="Helical" evidence="1">
    <location>
        <begin position="265"/>
        <end position="288"/>
    </location>
</feature>
<dbReference type="Proteomes" id="UP000565723">
    <property type="component" value="Unassembled WGS sequence"/>
</dbReference>
<accession>A0A850LH71</accession>
<feature type="transmembrane region" description="Helical" evidence="1">
    <location>
        <begin position="137"/>
        <end position="155"/>
    </location>
</feature>
<dbReference type="RefSeq" id="WP_011241998.1">
    <property type="nucleotide sequence ID" value="NZ_JABXIY010000020.1"/>
</dbReference>
<comment type="caution">
    <text evidence="2">The sequence shown here is derived from an EMBL/GenBank/DDBJ whole genome shotgun (WGS) entry which is preliminary data.</text>
</comment>
<keyword evidence="1" id="KW-0812">Transmembrane</keyword>
<feature type="transmembrane region" description="Helical" evidence="1">
    <location>
        <begin position="354"/>
        <end position="376"/>
    </location>
</feature>
<proteinExistence type="predicted"/>
<keyword evidence="1" id="KW-1133">Transmembrane helix</keyword>
<reference evidence="2 3" key="1">
    <citation type="journal article" date="2020" name="Proc. Natl. Acad. Sci. U.S.A.">
        <title>Ecological drivers of bacterial community assembly in synthetic phycospheres.</title>
        <authorList>
            <person name="Fu H."/>
            <person name="Uchimiya M."/>
            <person name="Gore J."/>
            <person name="Moran M.A."/>
        </authorList>
    </citation>
    <scope>NUCLEOTIDE SEQUENCE [LARGE SCALE GENOMIC DNA]</scope>
    <source>
        <strain evidence="2">HF-Din03</strain>
    </source>
</reference>
<protein>
    <submittedName>
        <fullName evidence="2">NnrS family protein</fullName>
    </submittedName>
</protein>
<organism evidence="2 3">
    <name type="scientific">Ruegeria pomeroyi</name>
    <dbReference type="NCBI Taxonomy" id="89184"/>
    <lineage>
        <taxon>Bacteria</taxon>
        <taxon>Pseudomonadati</taxon>
        <taxon>Pseudomonadota</taxon>
        <taxon>Alphaproteobacteria</taxon>
        <taxon>Rhodobacterales</taxon>
        <taxon>Roseobacteraceae</taxon>
        <taxon>Ruegeria</taxon>
    </lineage>
</organism>
<feature type="transmembrane region" description="Helical" evidence="1">
    <location>
        <begin position="53"/>
        <end position="70"/>
    </location>
</feature>
<dbReference type="EMBL" id="JABXIY010000020">
    <property type="protein sequence ID" value="NVK96825.1"/>
    <property type="molecule type" value="Genomic_DNA"/>
</dbReference>
<dbReference type="InterPro" id="IPR010266">
    <property type="entry name" value="NnrS"/>
</dbReference>
<keyword evidence="1" id="KW-0472">Membrane</keyword>
<feature type="transmembrane region" description="Helical" evidence="1">
    <location>
        <begin position="12"/>
        <end position="33"/>
    </location>
</feature>
<evidence type="ECO:0000256" key="1">
    <source>
        <dbReference type="SAM" id="Phobius"/>
    </source>
</evidence>
<feature type="transmembrane region" description="Helical" evidence="1">
    <location>
        <begin position="107"/>
        <end position="125"/>
    </location>
</feature>
<evidence type="ECO:0000313" key="2">
    <source>
        <dbReference type="EMBL" id="NVK96825.1"/>
    </source>
</evidence>
<gene>
    <name evidence="2" type="ORF">HW564_07845</name>
</gene>
<sequence length="390" mass="40622">MTALARLFSEGYRVFFLAAGLYGLFAGAIWVLYLAGDGPALAQVPSQWHAHEMVFGYATAALGGFFLTAVPSWTGAPGARQGFIALAAGMWLAGRLAVWYAGVLPPVWVAVLDLAFLPVLSLKIVTQLLKRPKPQNLMFLLFLAYLWAADLWLHLDWIGTGYGDTETGLRAGLAVLCALISVLGGRITPAFTRNAMKRAGVAETLWPVSRAPLERAAVVLALLLPGMVLGGAPAGLSGAVALAFGAVQALRLMRWGGLWCLSQPILWALHLALAMLAAGMILWGLAGLGLGSELAALHLLGIGCVGGMTLAVMSRAALGHSGRPLVAPGPMVLGYGLMAAAALTRWAGSGFEALYLPAMLLAAALWTAAFATYLAAMWPALIGPRAGAAG</sequence>
<name>A0A850LH71_9RHOB</name>
<dbReference type="AlphaFoldDB" id="A0A850LH71"/>